<dbReference type="EMBL" id="CDMW01000001">
    <property type="protein sequence ID" value="CEL91292.1"/>
    <property type="molecule type" value="Genomic_DNA"/>
</dbReference>
<evidence type="ECO:0000313" key="2">
    <source>
        <dbReference type="Proteomes" id="UP000183504"/>
    </source>
</evidence>
<proteinExistence type="predicted"/>
<gene>
    <name evidence="1" type="ORF">SSV_2018</name>
</gene>
<organism evidence="1 2">
    <name type="scientific">Streptococcus sanguinis</name>
    <dbReference type="NCBI Taxonomy" id="1305"/>
    <lineage>
        <taxon>Bacteria</taxon>
        <taxon>Bacillati</taxon>
        <taxon>Bacillota</taxon>
        <taxon>Bacilli</taxon>
        <taxon>Lactobacillales</taxon>
        <taxon>Streptococcaceae</taxon>
        <taxon>Streptococcus</taxon>
    </lineage>
</organism>
<protein>
    <submittedName>
        <fullName evidence="1">Uncharacterized protein</fullName>
    </submittedName>
</protein>
<dbReference type="AlphaFoldDB" id="A0A0B7GNC1"/>
<name>A0A0B7GNC1_STRSA</name>
<accession>A0A0B7GNC1</accession>
<dbReference type="Proteomes" id="UP000183504">
    <property type="component" value="Unassembled WGS sequence"/>
</dbReference>
<sequence>MTIVPTVKTDKGHETNPHYLEYTTFLLEKKGKREEILLV</sequence>
<evidence type="ECO:0000313" key="1">
    <source>
        <dbReference type="EMBL" id="CEL91292.1"/>
    </source>
</evidence>
<reference evidence="1 2" key="1">
    <citation type="submission" date="2015-01" db="EMBL/GenBank/DDBJ databases">
        <authorList>
            <person name="Pelicic Vladimir"/>
        </authorList>
    </citation>
    <scope>NUCLEOTIDE SEQUENCE [LARGE SCALE GENOMIC DNA]</scope>
    <source>
        <strain evidence="1 2">2908</strain>
    </source>
</reference>